<dbReference type="InterPro" id="IPR036291">
    <property type="entry name" value="NAD(P)-bd_dom_sf"/>
</dbReference>
<dbReference type="SMART" id="SM00829">
    <property type="entry name" value="PKS_ER"/>
    <property type="match status" value="1"/>
</dbReference>
<dbReference type="PANTHER" id="PTHR44154:SF1">
    <property type="entry name" value="QUINONE OXIDOREDUCTASE"/>
    <property type="match status" value="1"/>
</dbReference>
<dbReference type="InterPro" id="IPR051603">
    <property type="entry name" value="Zinc-ADH_QOR/CCCR"/>
</dbReference>
<evidence type="ECO:0000256" key="1">
    <source>
        <dbReference type="ARBA" id="ARBA00022857"/>
    </source>
</evidence>
<sequence>MRAVQFTEYGPAGVLHLTEIEAPHAGPGEVRIAVRASGVSPGEVRVRSGSLRDVVPVAFPYRTGFDAAGVVDEVGDGVTGATAGDEVFGMTASTRRGANADYAVLTAWAPKPAAWSWAEAGGAAGAVETSTRVLDLLKVGAGNTVLVQGAAGGVGTTAVQMAAARGATVIGTASEHNHDFLRSLGAEPTTYGTGLPGRVRALAPAGVDAVFDCAEGALPDLIAIAGDPARVVTIADFSAASHGVHMSHGAPADETGAAVGAAADPLAVHGLGIAVELAGQGRLRMPVAAAFTLGEAAAAHGLSETRHARGKIVLLN</sequence>
<dbReference type="CDD" id="cd05289">
    <property type="entry name" value="MDR_like_2"/>
    <property type="match status" value="1"/>
</dbReference>
<dbReference type="PANTHER" id="PTHR44154">
    <property type="entry name" value="QUINONE OXIDOREDUCTASE"/>
    <property type="match status" value="1"/>
</dbReference>
<dbReference type="Gene3D" id="3.40.50.720">
    <property type="entry name" value="NAD(P)-binding Rossmann-like Domain"/>
    <property type="match status" value="1"/>
</dbReference>
<name>A0A4R5BRG0_9ACTN</name>
<dbReference type="GO" id="GO:0016491">
    <property type="term" value="F:oxidoreductase activity"/>
    <property type="evidence" value="ECO:0007669"/>
    <property type="project" value="InterPro"/>
</dbReference>
<dbReference type="OrthoDB" id="2665481at2"/>
<feature type="domain" description="Enoyl reductase (ER)" evidence="2">
    <location>
        <begin position="13"/>
        <end position="314"/>
    </location>
</feature>
<evidence type="ECO:0000259" key="2">
    <source>
        <dbReference type="SMART" id="SM00829"/>
    </source>
</evidence>
<dbReference type="SUPFAM" id="SSF51735">
    <property type="entry name" value="NAD(P)-binding Rossmann-fold domains"/>
    <property type="match status" value="1"/>
</dbReference>
<dbReference type="InterPro" id="IPR020843">
    <property type="entry name" value="ER"/>
</dbReference>
<keyword evidence="1" id="KW-0521">NADP</keyword>
<dbReference type="AlphaFoldDB" id="A0A4R5BRG0"/>
<dbReference type="EMBL" id="SMKY01000028">
    <property type="protein sequence ID" value="TDD86682.1"/>
    <property type="molecule type" value="Genomic_DNA"/>
</dbReference>
<evidence type="ECO:0000313" key="3">
    <source>
        <dbReference type="EMBL" id="TDD86682.1"/>
    </source>
</evidence>
<dbReference type="RefSeq" id="WP_132195893.1">
    <property type="nucleotide sequence ID" value="NZ_SMKY01000028.1"/>
</dbReference>
<dbReference type="Proteomes" id="UP000295578">
    <property type="component" value="Unassembled WGS sequence"/>
</dbReference>
<proteinExistence type="predicted"/>
<dbReference type="InterPro" id="IPR013154">
    <property type="entry name" value="ADH-like_N"/>
</dbReference>
<dbReference type="Gene3D" id="3.90.180.10">
    <property type="entry name" value="Medium-chain alcohol dehydrogenases, catalytic domain"/>
    <property type="match status" value="1"/>
</dbReference>
<keyword evidence="4" id="KW-1185">Reference proteome</keyword>
<organism evidence="3 4">
    <name type="scientific">Actinomadura darangshiensis</name>
    <dbReference type="NCBI Taxonomy" id="705336"/>
    <lineage>
        <taxon>Bacteria</taxon>
        <taxon>Bacillati</taxon>
        <taxon>Actinomycetota</taxon>
        <taxon>Actinomycetes</taxon>
        <taxon>Streptosporangiales</taxon>
        <taxon>Thermomonosporaceae</taxon>
        <taxon>Actinomadura</taxon>
    </lineage>
</organism>
<evidence type="ECO:0000313" key="4">
    <source>
        <dbReference type="Proteomes" id="UP000295578"/>
    </source>
</evidence>
<gene>
    <name evidence="3" type="ORF">E1293_09210</name>
</gene>
<dbReference type="InterPro" id="IPR011032">
    <property type="entry name" value="GroES-like_sf"/>
</dbReference>
<dbReference type="Pfam" id="PF13602">
    <property type="entry name" value="ADH_zinc_N_2"/>
    <property type="match status" value="1"/>
</dbReference>
<comment type="caution">
    <text evidence="3">The sequence shown here is derived from an EMBL/GenBank/DDBJ whole genome shotgun (WGS) entry which is preliminary data.</text>
</comment>
<protein>
    <submittedName>
        <fullName evidence="3">NADP-dependent oxidoreductase</fullName>
    </submittedName>
</protein>
<reference evidence="3 4" key="1">
    <citation type="submission" date="2019-03" db="EMBL/GenBank/DDBJ databases">
        <title>Draft genome sequences of novel Actinobacteria.</title>
        <authorList>
            <person name="Sahin N."/>
            <person name="Ay H."/>
            <person name="Saygin H."/>
        </authorList>
    </citation>
    <scope>NUCLEOTIDE SEQUENCE [LARGE SCALE GENOMIC DNA]</scope>
    <source>
        <strain evidence="3 4">DSM 45941</strain>
    </source>
</reference>
<accession>A0A4R5BRG0</accession>
<dbReference type="Pfam" id="PF08240">
    <property type="entry name" value="ADH_N"/>
    <property type="match status" value="1"/>
</dbReference>
<dbReference type="SUPFAM" id="SSF50129">
    <property type="entry name" value="GroES-like"/>
    <property type="match status" value="1"/>
</dbReference>